<evidence type="ECO:0000256" key="2">
    <source>
        <dbReference type="SAM" id="Phobius"/>
    </source>
</evidence>
<feature type="compositionally biased region" description="Basic and acidic residues" evidence="1">
    <location>
        <begin position="893"/>
        <end position="906"/>
    </location>
</feature>
<keyword evidence="5" id="KW-1185">Reference proteome</keyword>
<dbReference type="EMBL" id="VIKS01000012">
    <property type="protein sequence ID" value="TQV85373.1"/>
    <property type="molecule type" value="Genomic_DNA"/>
</dbReference>
<dbReference type="InterPro" id="IPR052754">
    <property type="entry name" value="NTPase_KAP_P-loop"/>
</dbReference>
<keyword evidence="2" id="KW-0472">Membrane</keyword>
<dbReference type="PANTHER" id="PTHR22674:SF6">
    <property type="entry name" value="NTPASE KAP FAMILY P-LOOP DOMAIN-CONTAINING PROTEIN 1"/>
    <property type="match status" value="1"/>
</dbReference>
<evidence type="ECO:0000259" key="3">
    <source>
        <dbReference type="Pfam" id="PF07693"/>
    </source>
</evidence>
<feature type="domain" description="KAP NTPase" evidence="3">
    <location>
        <begin position="384"/>
        <end position="566"/>
    </location>
</feature>
<dbReference type="RefSeq" id="WP_142933050.1">
    <property type="nucleotide sequence ID" value="NZ_ML660168.1"/>
</dbReference>
<dbReference type="SUPFAM" id="SSF52540">
    <property type="entry name" value="P-loop containing nucleoside triphosphate hydrolases"/>
    <property type="match status" value="1"/>
</dbReference>
<dbReference type="InterPro" id="IPR011646">
    <property type="entry name" value="KAP_P-loop"/>
</dbReference>
<dbReference type="InterPro" id="IPR027417">
    <property type="entry name" value="P-loop_NTPase"/>
</dbReference>
<feature type="transmembrane region" description="Helical" evidence="2">
    <location>
        <begin position="636"/>
        <end position="654"/>
    </location>
</feature>
<name>A0A545U7J2_9GAMM</name>
<feature type="compositionally biased region" description="Acidic residues" evidence="1">
    <location>
        <begin position="914"/>
        <end position="923"/>
    </location>
</feature>
<keyword evidence="2" id="KW-1133">Transmembrane helix</keyword>
<feature type="domain" description="KAP NTPase" evidence="3">
    <location>
        <begin position="769"/>
        <end position="971"/>
    </location>
</feature>
<organism evidence="4 5">
    <name type="scientific">Aliikangiella coralliicola</name>
    <dbReference type="NCBI Taxonomy" id="2592383"/>
    <lineage>
        <taxon>Bacteria</taxon>
        <taxon>Pseudomonadati</taxon>
        <taxon>Pseudomonadota</taxon>
        <taxon>Gammaproteobacteria</taxon>
        <taxon>Oceanospirillales</taxon>
        <taxon>Pleioneaceae</taxon>
        <taxon>Aliikangiella</taxon>
    </lineage>
</organism>
<accession>A0A545U7J2</accession>
<evidence type="ECO:0000313" key="5">
    <source>
        <dbReference type="Proteomes" id="UP000315439"/>
    </source>
</evidence>
<comment type="caution">
    <text evidence="4">The sequence shown here is derived from an EMBL/GenBank/DDBJ whole genome shotgun (WGS) entry which is preliminary data.</text>
</comment>
<keyword evidence="2" id="KW-0812">Transmembrane</keyword>
<feature type="region of interest" description="Disordered" evidence="1">
    <location>
        <begin position="1"/>
        <end position="22"/>
    </location>
</feature>
<dbReference type="Gene3D" id="3.10.590.10">
    <property type="entry name" value="ph1033 like domains"/>
    <property type="match status" value="1"/>
</dbReference>
<reference evidence="4 5" key="1">
    <citation type="submission" date="2019-07" db="EMBL/GenBank/DDBJ databases">
        <title>Draft genome for Aliikangiella sp. M105.</title>
        <authorList>
            <person name="Wang G."/>
        </authorList>
    </citation>
    <scope>NUCLEOTIDE SEQUENCE [LARGE SCALE GENOMIC DNA]</scope>
    <source>
        <strain evidence="4 5">M105</strain>
    </source>
</reference>
<feature type="transmembrane region" description="Helical" evidence="2">
    <location>
        <begin position="611"/>
        <end position="630"/>
    </location>
</feature>
<dbReference type="InterPro" id="IPR015947">
    <property type="entry name" value="PUA-like_sf"/>
</dbReference>
<dbReference type="SUPFAM" id="SSF88697">
    <property type="entry name" value="PUA domain-like"/>
    <property type="match status" value="1"/>
</dbReference>
<dbReference type="AlphaFoldDB" id="A0A545U7J2"/>
<proteinExistence type="predicted"/>
<dbReference type="OrthoDB" id="88903at2"/>
<gene>
    <name evidence="4" type="ORF">FLL46_19600</name>
</gene>
<dbReference type="Proteomes" id="UP000315439">
    <property type="component" value="Unassembled WGS sequence"/>
</dbReference>
<evidence type="ECO:0000313" key="4">
    <source>
        <dbReference type="EMBL" id="TQV85373.1"/>
    </source>
</evidence>
<dbReference type="PANTHER" id="PTHR22674">
    <property type="entry name" value="NTPASE, KAP FAMILY P-LOOP DOMAIN-CONTAINING 1"/>
    <property type="match status" value="1"/>
</dbReference>
<protein>
    <submittedName>
        <fullName evidence="4">EVE domain-containing protein</fullName>
    </submittedName>
</protein>
<evidence type="ECO:0000256" key="1">
    <source>
        <dbReference type="SAM" id="MobiDB-lite"/>
    </source>
</evidence>
<feature type="compositionally biased region" description="Polar residues" evidence="1">
    <location>
        <begin position="8"/>
        <end position="21"/>
    </location>
</feature>
<dbReference type="Pfam" id="PF07693">
    <property type="entry name" value="KAP_NTPase"/>
    <property type="match status" value="2"/>
</dbReference>
<sequence>MSEPIDQTARQNNLNQDNISEIKSPMIPAPPRYWIFQAVPGDFDLAKEITVGKVNHWPLNRYTSSVHKGDFVYLWKSGKERGIYGWGIVEEEPTIENKAGMVNVRDQEKFQQPILHEELLNQGKKFRALTIIRNQTGTNFRVSSTEAEALNKVISNSNQRPPADPFKFEEQFFSAATLSDYRYSGNTSKIISAALKLALNNESLPKISPEHLIQLTISLALNSDSESTIFLRENLPTLSSLDLKYAESINWSEVTGFLESDSLLSTFVEPSVLALLDTARLAAVSSCRKERISLRHLIAAVIHGGSEEVQSLLTEMLQNADIDLDNTRQVFLTFVSQMWPNDNHTAWGDFLASNYKRDSRDLLALVNSDASKGRDFLNIKNDVNAFASLLAAKDANPPIAVGLFGDWGSGKTFFMNKLRDRIDEIAEESRKVSKEEETAFCKNIAQIEFNAWHYSESNLWASLTDHFFKELRFELTRIGYNDESYRALIEKLGFSSELQNAVTDKIKTIQDKRKKLFAEQNNAQIKRDELTGKLLSKIILKKNSDGKVELAEPFIQNSKDIKKLTDIDLTNEKIDDSLESVSTLISLLRRRKVLGNRLKNIFKGLLKYSSMGQRILFVILIVGIVSLFFVDSFQNIAGAVGQVIAAIASFFAVLNKPLKKAKGILNWVESISDEYDKAKDASYEVKIINKELSDSQAGLSKLLEEHPEIAHENFIKFVYERADSSDYDKHLGLLSTVRKDFERLNELMCQQKNAGSQSKFEQDSSLPSLDRIVLYIDDLDRCSHERVTQVLQAIHLILAFPLFMVVVGVDARWVGRSLKKNYPFLIHDNGEIKLRGDPNAASTDDYLEKIFQIPFWLKSIDGNMTGDLINGVVGVGADEGAKNIQTDNAPILDKAESGQKEKKAGADRLSSGEADTEDEEDSFHDELSDTENSLDLKPRSLDISEHELDYMKVLGGIVGRSPRTVKRFINLYRLLKASDERAHSISFSSQSGGFYAPMFLLAVLCGRPRVSEHFFSIIRNASRDSSLTDCWANNKEKDFGTGSITGSHWQAFSLSMDNYLSAGSNRHFSVGELVSWLNDVARYGYREWRI</sequence>
<feature type="region of interest" description="Disordered" evidence="1">
    <location>
        <begin position="886"/>
        <end position="932"/>
    </location>
</feature>